<keyword evidence="3" id="KW-1185">Reference proteome</keyword>
<comment type="caution">
    <text evidence="2">The sequence shown here is derived from an EMBL/GenBank/DDBJ whole genome shotgun (WGS) entry which is preliminary data.</text>
</comment>
<feature type="compositionally biased region" description="Basic and acidic residues" evidence="1">
    <location>
        <begin position="107"/>
        <end position="133"/>
    </location>
</feature>
<feature type="region of interest" description="Disordered" evidence="1">
    <location>
        <begin position="78"/>
        <end position="133"/>
    </location>
</feature>
<evidence type="ECO:0000313" key="2">
    <source>
        <dbReference type="EMBL" id="GMF48364.1"/>
    </source>
</evidence>
<feature type="compositionally biased region" description="Polar residues" evidence="1">
    <location>
        <begin position="78"/>
        <end position="87"/>
    </location>
</feature>
<name>A0A9W7D2J7_9STRA</name>
<dbReference type="Proteomes" id="UP001165121">
    <property type="component" value="Unassembled WGS sequence"/>
</dbReference>
<dbReference type="EMBL" id="BSXT01002321">
    <property type="protein sequence ID" value="GMF48364.1"/>
    <property type="molecule type" value="Genomic_DNA"/>
</dbReference>
<protein>
    <submittedName>
        <fullName evidence="2">Unnamed protein product</fullName>
    </submittedName>
</protein>
<evidence type="ECO:0000313" key="3">
    <source>
        <dbReference type="Proteomes" id="UP001165121"/>
    </source>
</evidence>
<gene>
    <name evidence="2" type="ORF">Pfra01_001866100</name>
</gene>
<accession>A0A9W7D2J7</accession>
<evidence type="ECO:0000256" key="1">
    <source>
        <dbReference type="SAM" id="MobiDB-lite"/>
    </source>
</evidence>
<sequence>MVPTFGGAAGGLQWVPPHGHRYNLNKEFQALAVDATEATTAAASRPPVAVAIPEPALGDGVPLAPVPTPVLATTSVVEQQHPQNNPPQGRRQRASRTASQQEPGRAGSDRLRHAQRREEETPAEREERQRFDRIRQEERRANLEQEQTEQASRREYHLMQREAWDDVDNEEAPQNERTRRGTTRRGHALANYEVFRVYMISGPNTVDGRHKLPQQCVLAATCGNGLRSPIKPVV</sequence>
<organism evidence="2 3">
    <name type="scientific">Phytophthora fragariaefolia</name>
    <dbReference type="NCBI Taxonomy" id="1490495"/>
    <lineage>
        <taxon>Eukaryota</taxon>
        <taxon>Sar</taxon>
        <taxon>Stramenopiles</taxon>
        <taxon>Oomycota</taxon>
        <taxon>Peronosporomycetes</taxon>
        <taxon>Peronosporales</taxon>
        <taxon>Peronosporaceae</taxon>
        <taxon>Phytophthora</taxon>
    </lineage>
</organism>
<dbReference type="AlphaFoldDB" id="A0A9W7D2J7"/>
<proteinExistence type="predicted"/>
<reference evidence="2" key="1">
    <citation type="submission" date="2023-04" db="EMBL/GenBank/DDBJ databases">
        <title>Phytophthora fragariaefolia NBRC 109709.</title>
        <authorList>
            <person name="Ichikawa N."/>
            <person name="Sato H."/>
            <person name="Tonouchi N."/>
        </authorList>
    </citation>
    <scope>NUCLEOTIDE SEQUENCE</scope>
    <source>
        <strain evidence="2">NBRC 109709</strain>
    </source>
</reference>